<dbReference type="AlphaFoldDB" id="A0A6L8VL97"/>
<dbReference type="RefSeq" id="WP_161347002.1">
    <property type="nucleotide sequence ID" value="NZ_BMGW01000007.1"/>
</dbReference>
<dbReference type="Pfam" id="PF00561">
    <property type="entry name" value="Abhydrolase_1"/>
    <property type="match status" value="1"/>
</dbReference>
<dbReference type="EMBL" id="WWNR01000007">
    <property type="protein sequence ID" value="MZQ89930.1"/>
    <property type="molecule type" value="Genomic_DNA"/>
</dbReference>
<proteinExistence type="predicted"/>
<keyword evidence="3" id="KW-1185">Reference proteome</keyword>
<dbReference type="PANTHER" id="PTHR43798">
    <property type="entry name" value="MONOACYLGLYCEROL LIPASE"/>
    <property type="match status" value="1"/>
</dbReference>
<evidence type="ECO:0000259" key="1">
    <source>
        <dbReference type="Pfam" id="PF00561"/>
    </source>
</evidence>
<protein>
    <submittedName>
        <fullName evidence="2">Alpha/beta fold hydrolase</fullName>
    </submittedName>
</protein>
<dbReference type="InterPro" id="IPR050266">
    <property type="entry name" value="AB_hydrolase_sf"/>
</dbReference>
<dbReference type="Gene3D" id="3.40.50.1820">
    <property type="entry name" value="alpha/beta hydrolase"/>
    <property type="match status" value="1"/>
</dbReference>
<reference evidence="2 3" key="1">
    <citation type="submission" date="2020-01" db="EMBL/GenBank/DDBJ databases">
        <title>Frigidibacter albus SP32T (=CGMCC 1.13995T).</title>
        <authorList>
            <person name="Liao X."/>
        </authorList>
    </citation>
    <scope>NUCLEOTIDE SEQUENCE [LARGE SCALE GENOMIC DNA]</scope>
    <source>
        <strain evidence="2 3">SP32</strain>
    </source>
</reference>
<feature type="domain" description="AB hydrolase-1" evidence="1">
    <location>
        <begin position="53"/>
        <end position="226"/>
    </location>
</feature>
<name>A0A6L8VL97_9RHOB</name>
<dbReference type="PANTHER" id="PTHR43798:SF29">
    <property type="entry name" value="AB HYDROLASE-1 DOMAIN-CONTAINING PROTEIN"/>
    <property type="match status" value="1"/>
</dbReference>
<dbReference type="Proteomes" id="UP000477083">
    <property type="component" value="Unassembled WGS sequence"/>
</dbReference>
<evidence type="ECO:0000313" key="2">
    <source>
        <dbReference type="EMBL" id="MZQ89930.1"/>
    </source>
</evidence>
<keyword evidence="2" id="KW-0378">Hydrolase</keyword>
<dbReference type="InterPro" id="IPR029058">
    <property type="entry name" value="AB_hydrolase_fold"/>
</dbReference>
<accession>A0A6L8VL97</accession>
<evidence type="ECO:0000313" key="3">
    <source>
        <dbReference type="Proteomes" id="UP000477083"/>
    </source>
</evidence>
<organism evidence="2 3">
    <name type="scientific">Frigidibacter albus</name>
    <dbReference type="NCBI Taxonomy" id="1465486"/>
    <lineage>
        <taxon>Bacteria</taxon>
        <taxon>Pseudomonadati</taxon>
        <taxon>Pseudomonadota</taxon>
        <taxon>Alphaproteobacteria</taxon>
        <taxon>Rhodobacterales</taxon>
        <taxon>Paracoccaceae</taxon>
        <taxon>Frigidibacter</taxon>
    </lineage>
</organism>
<dbReference type="OrthoDB" id="5491135at2"/>
<dbReference type="SUPFAM" id="SSF53474">
    <property type="entry name" value="alpha/beta-Hydrolases"/>
    <property type="match status" value="1"/>
</dbReference>
<comment type="caution">
    <text evidence="2">The sequence shown here is derived from an EMBL/GenBank/DDBJ whole genome shotgun (WGS) entry which is preliminary data.</text>
</comment>
<dbReference type="InterPro" id="IPR000073">
    <property type="entry name" value="AB_hydrolase_1"/>
</dbReference>
<dbReference type="GO" id="GO:0016787">
    <property type="term" value="F:hydrolase activity"/>
    <property type="evidence" value="ECO:0007669"/>
    <property type="project" value="UniProtKB-KW"/>
</dbReference>
<sequence>MIGPTPPATGPEPLLLIPGLMMDARAFWHQIITVSALRPVQVACLGTLPSVEEMARAVLEHAPPRFAVAGHWLGALVAMEILKRAPERVTRIALMDVNPLPENPQVAAAREPRLVGARAGRLAEMMLQEVPASTLAPGPGLDEVQAILLDMADALGVDAYLAQSRALVRRPDHQRTLRTARLPALVLCGEHDTLCPVRRHEFLAELMPHARFELIRNAGHLPMLEQPEAVTAALLGWLSAPLLLR</sequence>
<gene>
    <name evidence="2" type="ORF">GS660_12600</name>
</gene>